<dbReference type="SUPFAM" id="SSF51556">
    <property type="entry name" value="Metallo-dependent hydrolases"/>
    <property type="match status" value="1"/>
</dbReference>
<evidence type="ECO:0000256" key="1">
    <source>
        <dbReference type="ARBA" id="ARBA00023239"/>
    </source>
</evidence>
<feature type="domain" description="Amidohydrolase-related" evidence="2">
    <location>
        <begin position="104"/>
        <end position="380"/>
    </location>
</feature>
<keyword evidence="1" id="KW-0456">Lyase</keyword>
<proteinExistence type="predicted"/>
<organism evidence="3 4">
    <name type="scientific">Sphingomonas psychrotolerans</name>
    <dbReference type="NCBI Taxonomy" id="1327635"/>
    <lineage>
        <taxon>Bacteria</taxon>
        <taxon>Pseudomonadati</taxon>
        <taxon>Pseudomonadota</taxon>
        <taxon>Alphaproteobacteria</taxon>
        <taxon>Sphingomonadales</taxon>
        <taxon>Sphingomonadaceae</taxon>
        <taxon>Sphingomonas</taxon>
    </lineage>
</organism>
<dbReference type="KEGG" id="sphc:CVN68_17175"/>
<reference evidence="3 4" key="1">
    <citation type="submission" date="2017-11" db="EMBL/GenBank/DDBJ databases">
        <title>Complete genome sequence of Sphingomonas sp. Strain Cra20, a psychrotolerant potential plant growth promoting rhizobacteria.</title>
        <authorList>
            <person name="Luo Y."/>
        </authorList>
    </citation>
    <scope>NUCLEOTIDE SEQUENCE [LARGE SCALE GENOMIC DNA]</scope>
    <source>
        <strain evidence="3 4">Cra20</strain>
    </source>
</reference>
<accession>A0A2K8MPW9</accession>
<dbReference type="GO" id="GO:0005829">
    <property type="term" value="C:cytosol"/>
    <property type="evidence" value="ECO:0007669"/>
    <property type="project" value="TreeGrafter"/>
</dbReference>
<dbReference type="InterPro" id="IPR006680">
    <property type="entry name" value="Amidohydro-rel"/>
</dbReference>
<dbReference type="GO" id="GO:0019748">
    <property type="term" value="P:secondary metabolic process"/>
    <property type="evidence" value="ECO:0007669"/>
    <property type="project" value="TreeGrafter"/>
</dbReference>
<dbReference type="InterPro" id="IPR032466">
    <property type="entry name" value="Metal_Hydrolase"/>
</dbReference>
<dbReference type="GO" id="GO:0016831">
    <property type="term" value="F:carboxy-lyase activity"/>
    <property type="evidence" value="ECO:0007669"/>
    <property type="project" value="InterPro"/>
</dbReference>
<dbReference type="AlphaFoldDB" id="A0A2K8MPW9"/>
<dbReference type="Gene3D" id="3.20.20.140">
    <property type="entry name" value="Metal-dependent hydrolases"/>
    <property type="match status" value="1"/>
</dbReference>
<sequence length="381" mass="41948">MTFRLGRPTMRTTRRGFLGGTTAGLAMTGPVVSARGRPNTVPIRKIATEEAFATPALAKAWLEIARTDPKASLDVPTGILSIFDNPRPGSNQDRFRRQLLDLDGERLADMDQAGVDVQVLSVTIPGVQMFEPAAASAFAIATNDHLAAAISRHPRRFAGLACFAPHDPIRATLEMERAVNRLGLNGFIVNSHTGDLYLDDPRFAPILEAAQALDRPIYLHPRAPSNGMAAPFRDYSMGGSIWGFGVEAGTHAVRLILSGVFDRYPRLRIVLGHMGEALPFWMWRLDHMAARRARDGRMKPLALAPSEYFRRNFAVTTSGFESPDLLDLVLKSAGNENVMWAVDYPYESSHDAVAFIEGVSLTGAQRASIFHRNAERLFRLK</sequence>
<dbReference type="GO" id="GO:0016787">
    <property type="term" value="F:hydrolase activity"/>
    <property type="evidence" value="ECO:0007669"/>
    <property type="project" value="UniProtKB-KW"/>
</dbReference>
<evidence type="ECO:0000313" key="4">
    <source>
        <dbReference type="Proteomes" id="UP000229081"/>
    </source>
</evidence>
<protein>
    <submittedName>
        <fullName evidence="3">Hydrolase</fullName>
    </submittedName>
</protein>
<dbReference type="PANTHER" id="PTHR21240">
    <property type="entry name" value="2-AMINO-3-CARBOXYLMUCONATE-6-SEMIALDEHYDE DECARBOXYLASE"/>
    <property type="match status" value="1"/>
</dbReference>
<evidence type="ECO:0000259" key="2">
    <source>
        <dbReference type="Pfam" id="PF04909"/>
    </source>
</evidence>
<name>A0A2K8MPW9_9SPHN</name>
<keyword evidence="4" id="KW-1185">Reference proteome</keyword>
<dbReference type="InterPro" id="IPR032465">
    <property type="entry name" value="ACMSD"/>
</dbReference>
<evidence type="ECO:0000313" key="3">
    <source>
        <dbReference type="EMBL" id="ATY33481.1"/>
    </source>
</evidence>
<dbReference type="EMBL" id="CP024923">
    <property type="protein sequence ID" value="ATY33481.1"/>
    <property type="molecule type" value="Genomic_DNA"/>
</dbReference>
<dbReference type="Pfam" id="PF04909">
    <property type="entry name" value="Amidohydro_2"/>
    <property type="match status" value="1"/>
</dbReference>
<keyword evidence="3" id="KW-0378">Hydrolase</keyword>
<gene>
    <name evidence="3" type="ORF">CVN68_17175</name>
</gene>
<dbReference type="Proteomes" id="UP000229081">
    <property type="component" value="Chromosome"/>
</dbReference>
<dbReference type="PANTHER" id="PTHR21240:SF30">
    <property type="entry name" value="AMIDOHYDROLASE-RELATED DOMAIN-CONTAINING PROTEIN-RELATED"/>
    <property type="match status" value="1"/>
</dbReference>